<feature type="region of interest" description="Disordered" evidence="2">
    <location>
        <begin position="1"/>
        <end position="33"/>
    </location>
</feature>
<feature type="domain" description="Bacterial mobilisation" evidence="3">
    <location>
        <begin position="116"/>
        <end position="153"/>
    </location>
</feature>
<accession>A0ABS4QS85</accession>
<reference evidence="4 5" key="1">
    <citation type="submission" date="2021-03" db="EMBL/GenBank/DDBJ databases">
        <title>Sequencing the genomes of 1000 actinobacteria strains.</title>
        <authorList>
            <person name="Klenk H.-P."/>
        </authorList>
    </citation>
    <scope>NUCLEOTIDE SEQUENCE [LARGE SCALE GENOMIC DNA]</scope>
    <source>
        <strain evidence="4 5">DSM 45516</strain>
    </source>
</reference>
<protein>
    <recommendedName>
        <fullName evidence="3">Bacterial mobilisation domain-containing protein</fullName>
    </recommendedName>
</protein>
<organism evidence="4 5">
    <name type="scientific">Nocardia goodfellowii</name>
    <dbReference type="NCBI Taxonomy" id="882446"/>
    <lineage>
        <taxon>Bacteria</taxon>
        <taxon>Bacillati</taxon>
        <taxon>Actinomycetota</taxon>
        <taxon>Actinomycetes</taxon>
        <taxon>Mycobacteriales</taxon>
        <taxon>Nocardiaceae</taxon>
        <taxon>Nocardia</taxon>
    </lineage>
</organism>
<dbReference type="Proteomes" id="UP001519325">
    <property type="component" value="Unassembled WGS sequence"/>
</dbReference>
<feature type="coiled-coil region" evidence="1">
    <location>
        <begin position="141"/>
        <end position="175"/>
    </location>
</feature>
<dbReference type="RefSeq" id="WP_209899886.1">
    <property type="nucleotide sequence ID" value="NZ_JAGGMR010000002.1"/>
</dbReference>
<dbReference type="InterPro" id="IPR008687">
    <property type="entry name" value="MobC"/>
</dbReference>
<dbReference type="Pfam" id="PF05713">
    <property type="entry name" value="MobC"/>
    <property type="match status" value="1"/>
</dbReference>
<gene>
    <name evidence="4" type="ORF">BJ987_007538</name>
</gene>
<keyword evidence="1" id="KW-0175">Coiled coil</keyword>
<evidence type="ECO:0000313" key="4">
    <source>
        <dbReference type="EMBL" id="MBP2194560.1"/>
    </source>
</evidence>
<sequence length="175" mass="19618">MVAEKAVSEQAEESAPRRSQNIARAANRRRRPNIKGRKRTLEVVLSEEEYAKVQVLAEASNCTVPWFLVQAALDPVAASSKGKDDGPWLPWPARRELIRTLYGAASSLDMLRLHHVKKIGSNLNQLVRLANIDQHIPDDVLEDLPAVLEQIEAVAEDLRERAEDLTKKAEDAARR</sequence>
<evidence type="ECO:0000313" key="5">
    <source>
        <dbReference type="Proteomes" id="UP001519325"/>
    </source>
</evidence>
<comment type="caution">
    <text evidence="4">The sequence shown here is derived from an EMBL/GenBank/DDBJ whole genome shotgun (WGS) entry which is preliminary data.</text>
</comment>
<proteinExistence type="predicted"/>
<evidence type="ECO:0000256" key="2">
    <source>
        <dbReference type="SAM" id="MobiDB-lite"/>
    </source>
</evidence>
<evidence type="ECO:0000256" key="1">
    <source>
        <dbReference type="SAM" id="Coils"/>
    </source>
</evidence>
<evidence type="ECO:0000259" key="3">
    <source>
        <dbReference type="Pfam" id="PF05713"/>
    </source>
</evidence>
<dbReference type="EMBL" id="JAGGMR010000002">
    <property type="protein sequence ID" value="MBP2194560.1"/>
    <property type="molecule type" value="Genomic_DNA"/>
</dbReference>
<keyword evidence="5" id="KW-1185">Reference proteome</keyword>
<name>A0ABS4QS85_9NOCA</name>